<dbReference type="KEGG" id="plad:PPGU16_74900"/>
<protein>
    <submittedName>
        <fullName evidence="1">Glucose 1-dehydrogenase</fullName>
    </submittedName>
</protein>
<organism evidence="1 2">
    <name type="scientific">Paraburkholderia largidicola</name>
    <dbReference type="NCBI Taxonomy" id="3014751"/>
    <lineage>
        <taxon>Bacteria</taxon>
        <taxon>Pseudomonadati</taxon>
        <taxon>Pseudomonadota</taxon>
        <taxon>Betaproteobacteria</taxon>
        <taxon>Burkholderiales</taxon>
        <taxon>Burkholderiaceae</taxon>
        <taxon>Paraburkholderia</taxon>
    </lineage>
</organism>
<dbReference type="Pfam" id="PF00106">
    <property type="entry name" value="adh_short"/>
    <property type="match status" value="1"/>
</dbReference>
<dbReference type="Proteomes" id="UP000510888">
    <property type="component" value="Plasmid PPGU16_p1"/>
</dbReference>
<sequence>MSMSITGATPVADRPKAVVIGVGPEHGLGAGLSRRFAAEGRHVIIAGRTEAKVERVRERIVEAGGSASAVVMDVTREADVIRLFDIAMQADENGGSADLIAYNAGNNQPLDLRTMEADVFESFWRLNCFGGFLAGREAARRFTPLGRGSILFSGATGALRGMPNYAHFASSKAGLRMLAQSMAREFGPLGLHIAHVVIDGGIDGERVHTRFAEHVKHKGEDGLLDIDAIADAFWSLHVQHRSAWTHELDLRPFKESF</sequence>
<accession>A0A7I8C0T6</accession>
<dbReference type="InterPro" id="IPR002347">
    <property type="entry name" value="SDR_fam"/>
</dbReference>
<gene>
    <name evidence="1" type="ORF">PPGU16_74900</name>
</gene>
<dbReference type="PANTHER" id="PTHR43431">
    <property type="entry name" value="OXIDOREDUCTASE, SHORT CHAIN DEHYDROGENASE/REDUCTASE FAMILY (AFU_ORTHOLOGUE AFUA_5G14000)"/>
    <property type="match status" value="1"/>
</dbReference>
<dbReference type="InterPro" id="IPR036291">
    <property type="entry name" value="NAD(P)-bd_dom_sf"/>
</dbReference>
<dbReference type="SUPFAM" id="SSF51735">
    <property type="entry name" value="NAD(P)-binding Rossmann-fold domains"/>
    <property type="match status" value="1"/>
</dbReference>
<evidence type="ECO:0000313" key="1">
    <source>
        <dbReference type="EMBL" id="BCF94423.1"/>
    </source>
</evidence>
<name>A0A7I8C0T6_9BURK</name>
<evidence type="ECO:0000313" key="2">
    <source>
        <dbReference type="Proteomes" id="UP000510888"/>
    </source>
</evidence>
<proteinExistence type="predicted"/>
<dbReference type="Gene3D" id="3.40.50.720">
    <property type="entry name" value="NAD(P)-binding Rossmann-like Domain"/>
    <property type="match status" value="1"/>
</dbReference>
<keyword evidence="1" id="KW-0614">Plasmid</keyword>
<dbReference type="AlphaFoldDB" id="A0A7I8C0T6"/>
<geneLocation type="plasmid" evidence="1 2">
    <name>PPGU16_p1</name>
</geneLocation>
<keyword evidence="2" id="KW-1185">Reference proteome</keyword>
<reference evidence="1 2" key="1">
    <citation type="journal article" date="2020" name="Genes (Basel)">
        <title>Genomic Comparison of Insect Gut Symbionts from Divergent Burkholderia Subclades.</title>
        <authorList>
            <person name="Takeshita K."/>
            <person name="Kikuchi Y."/>
        </authorList>
    </citation>
    <scope>NUCLEOTIDE SEQUENCE [LARGE SCALE GENOMIC DNA]</scope>
    <source>
        <strain evidence="1 2">PGU16</strain>
        <plasmid evidence="1 2">PPGU16_p1</plasmid>
    </source>
</reference>
<dbReference type="PRINTS" id="PR00081">
    <property type="entry name" value="GDHRDH"/>
</dbReference>
<dbReference type="PANTHER" id="PTHR43431:SF7">
    <property type="entry name" value="OXIDOREDUCTASE, SHORT CHAIN DEHYDROGENASE_REDUCTASE FAMILY (AFU_ORTHOLOGUE AFUA_5G14000)"/>
    <property type="match status" value="1"/>
</dbReference>
<dbReference type="EMBL" id="AP023176">
    <property type="protein sequence ID" value="BCF94423.1"/>
    <property type="molecule type" value="Genomic_DNA"/>
</dbReference>